<dbReference type="Proteomes" id="UP000582213">
    <property type="component" value="Unassembled WGS sequence"/>
</dbReference>
<reference evidence="2 3" key="1">
    <citation type="submission" date="2019-10" db="EMBL/GenBank/DDBJ databases">
        <title>Genome Sequences from Six Type Strain Members of the Archaeal Family Sulfolobaceae: Acidianus ambivalens, Acidianus infernus, Metallosphaera prunae, Stygiolobus azoricus, Sulfolobus metallicus, and Sulfurisphaera ohwakuensis.</title>
        <authorList>
            <person name="Counts J.A."/>
            <person name="Kelly R.M."/>
        </authorList>
    </citation>
    <scope>NUCLEOTIDE SEQUENCE [LARGE SCALE GENOMIC DNA]</scope>
    <source>
        <strain evidence="2 3">TA-1</strain>
    </source>
</reference>
<name>A0A650CF10_SULOH</name>
<organism evidence="2 3">
    <name type="scientific">Sulfurisphaera ohwakuensis</name>
    <dbReference type="NCBI Taxonomy" id="69656"/>
    <lineage>
        <taxon>Archaea</taxon>
        <taxon>Thermoproteota</taxon>
        <taxon>Thermoprotei</taxon>
        <taxon>Sulfolobales</taxon>
        <taxon>Sulfolobaceae</taxon>
        <taxon>Sulfurisphaera</taxon>
    </lineage>
</organism>
<dbReference type="KEGG" id="soh:D1869_03455"/>
<dbReference type="InterPro" id="IPR021109">
    <property type="entry name" value="Peptidase_aspartic_dom_sf"/>
</dbReference>
<dbReference type="SUPFAM" id="SSF50630">
    <property type="entry name" value="Acid proteases"/>
    <property type="match status" value="1"/>
</dbReference>
<sequence>MRIKAKINDVEDWFIVDTGFSGDIMVNYEIFEKIPFPTFDAGLVCITENECYIAFGKISTFRILGNEINTVVLWIPQLDENLIGEGALIKLGLVINYKDFTVLDP</sequence>
<dbReference type="EMBL" id="CP045484">
    <property type="protein sequence ID" value="QGR16362.1"/>
    <property type="molecule type" value="Genomic_DNA"/>
</dbReference>
<reference evidence="1 4" key="2">
    <citation type="submission" date="2020-08" db="EMBL/GenBank/DDBJ databases">
        <title>Genomic Encyclopedia of Type Strains, Phase IV (KMG-IV): sequencing the most valuable type-strain genomes for metagenomic binning, comparative biology and taxonomic classification.</title>
        <authorList>
            <person name="Goeker M."/>
        </authorList>
    </citation>
    <scope>NUCLEOTIDE SEQUENCE [LARGE SCALE GENOMIC DNA]</scope>
    <source>
        <strain evidence="1 4">DSM 12421</strain>
    </source>
</reference>
<dbReference type="Proteomes" id="UP000427373">
    <property type="component" value="Chromosome"/>
</dbReference>
<keyword evidence="2" id="KW-0645">Protease</keyword>
<dbReference type="InterPro" id="IPR022274">
    <property type="entry name" value="Peptidase_asp_AF0612"/>
</dbReference>
<evidence type="ECO:0000313" key="4">
    <source>
        <dbReference type="Proteomes" id="UP000582213"/>
    </source>
</evidence>
<dbReference type="OrthoDB" id="43977at2157"/>
<evidence type="ECO:0000313" key="3">
    <source>
        <dbReference type="Proteomes" id="UP000427373"/>
    </source>
</evidence>
<dbReference type="NCBIfam" id="TIGR03698">
    <property type="entry name" value="clan_AA_DTGF"/>
    <property type="match status" value="1"/>
</dbReference>
<dbReference type="RefSeq" id="WP_156013920.1">
    <property type="nucleotide sequence ID" value="NZ_CP045484.1"/>
</dbReference>
<keyword evidence="3" id="KW-1185">Reference proteome</keyword>
<evidence type="ECO:0000313" key="2">
    <source>
        <dbReference type="EMBL" id="QGR16362.1"/>
    </source>
</evidence>
<evidence type="ECO:0000313" key="1">
    <source>
        <dbReference type="EMBL" id="MBB5254438.1"/>
    </source>
</evidence>
<dbReference type="EMBL" id="JACHFY010000015">
    <property type="protein sequence ID" value="MBB5254438.1"/>
    <property type="molecule type" value="Genomic_DNA"/>
</dbReference>
<dbReference type="GO" id="GO:0008233">
    <property type="term" value="F:peptidase activity"/>
    <property type="evidence" value="ECO:0007669"/>
    <property type="project" value="UniProtKB-KW"/>
</dbReference>
<accession>A0A650CF10</accession>
<dbReference type="GeneID" id="42800271"/>
<gene>
    <name evidence="2" type="ORF">D1869_03455</name>
    <name evidence="1" type="ORF">HNQ62_002212</name>
</gene>
<proteinExistence type="predicted"/>
<dbReference type="EC" id="3.4.23.-" evidence="2"/>
<protein>
    <submittedName>
        <fullName evidence="2">Clan AA aspartic protease</fullName>
        <ecNumber evidence="2">3.4.23.-</ecNumber>
    </submittedName>
</protein>
<dbReference type="GO" id="GO:0006508">
    <property type="term" value="P:proteolysis"/>
    <property type="evidence" value="ECO:0007669"/>
    <property type="project" value="UniProtKB-KW"/>
</dbReference>
<dbReference type="AlphaFoldDB" id="A0A650CF10"/>
<keyword evidence="2" id="KW-0378">Hydrolase</keyword>